<evidence type="ECO:0000313" key="3">
    <source>
        <dbReference type="Proteomes" id="UP000693946"/>
    </source>
</evidence>
<keyword evidence="3" id="KW-1185">Reference proteome</keyword>
<comment type="caution">
    <text evidence="2">The sequence shown here is derived from an EMBL/GenBank/DDBJ whole genome shotgun (WGS) entry which is preliminary data.</text>
</comment>
<organism evidence="2 3">
    <name type="scientific">Solea senegalensis</name>
    <name type="common">Senegalese sole</name>
    <dbReference type="NCBI Taxonomy" id="28829"/>
    <lineage>
        <taxon>Eukaryota</taxon>
        <taxon>Metazoa</taxon>
        <taxon>Chordata</taxon>
        <taxon>Craniata</taxon>
        <taxon>Vertebrata</taxon>
        <taxon>Euteleostomi</taxon>
        <taxon>Actinopterygii</taxon>
        <taxon>Neopterygii</taxon>
        <taxon>Teleostei</taxon>
        <taxon>Neoteleostei</taxon>
        <taxon>Acanthomorphata</taxon>
        <taxon>Carangaria</taxon>
        <taxon>Pleuronectiformes</taxon>
        <taxon>Pleuronectoidei</taxon>
        <taxon>Soleidae</taxon>
        <taxon>Solea</taxon>
    </lineage>
</organism>
<gene>
    <name evidence="2" type="ORF">JOB18_048476</name>
</gene>
<name>A0AAV6QJ59_SOLSE</name>
<protein>
    <submittedName>
        <fullName evidence="2">Uncharacterized protein</fullName>
    </submittedName>
</protein>
<feature type="compositionally biased region" description="Polar residues" evidence="1">
    <location>
        <begin position="11"/>
        <end position="21"/>
    </location>
</feature>
<sequence length="81" mass="8397">MPRRTFVVRTQGPSVRLQSPGQARGSGSAHSPAAVSEAATAEITNSLPAVNATPCFQGRAAAAPSMHRAAQKKSCQKFMSS</sequence>
<evidence type="ECO:0000313" key="2">
    <source>
        <dbReference type="EMBL" id="KAG7491089.1"/>
    </source>
</evidence>
<dbReference type="AlphaFoldDB" id="A0AAV6QJ59"/>
<proteinExistence type="predicted"/>
<dbReference type="Proteomes" id="UP000693946">
    <property type="component" value="Linkage Group LG5"/>
</dbReference>
<accession>A0AAV6QJ59</accession>
<feature type="region of interest" description="Disordered" evidence="1">
    <location>
        <begin position="1"/>
        <end position="39"/>
    </location>
</feature>
<evidence type="ECO:0000256" key="1">
    <source>
        <dbReference type="SAM" id="MobiDB-lite"/>
    </source>
</evidence>
<reference evidence="2 3" key="1">
    <citation type="journal article" date="2021" name="Sci. Rep.">
        <title>Chromosome anchoring in Senegalese sole (Solea senegalensis) reveals sex-associated markers and genome rearrangements in flatfish.</title>
        <authorList>
            <person name="Guerrero-Cozar I."/>
            <person name="Gomez-Garrido J."/>
            <person name="Berbel C."/>
            <person name="Martinez-Blanch J.F."/>
            <person name="Alioto T."/>
            <person name="Claros M.G."/>
            <person name="Gagnaire P.A."/>
            <person name="Manchado M."/>
        </authorList>
    </citation>
    <scope>NUCLEOTIDE SEQUENCE [LARGE SCALE GENOMIC DNA]</scope>
    <source>
        <strain evidence="2">Sse05_10M</strain>
    </source>
</reference>
<dbReference type="EMBL" id="JAGKHQ010000017">
    <property type="protein sequence ID" value="KAG7491089.1"/>
    <property type="molecule type" value="Genomic_DNA"/>
</dbReference>